<reference evidence="3 4" key="1">
    <citation type="submission" date="2019-06" db="EMBL/GenBank/DDBJ databases">
        <title>Genomic insights into carbon and energy metabolism of Deferribacter autotrophicus revealed new metabolic traits in the phylum Deferribacteres.</title>
        <authorList>
            <person name="Slobodkin A.I."/>
            <person name="Slobodkina G.B."/>
            <person name="Allioux M."/>
            <person name="Alain K."/>
            <person name="Jebbar M."/>
            <person name="Shadrin V."/>
            <person name="Kublanov I.V."/>
            <person name="Toshchakov S.V."/>
            <person name="Bonch-Osmolovskaya E.A."/>
        </authorList>
    </citation>
    <scope>NUCLEOTIDE SEQUENCE [LARGE SCALE GENOMIC DNA]</scope>
    <source>
        <strain evidence="3 4">SL50</strain>
    </source>
</reference>
<dbReference type="AlphaFoldDB" id="A0A5A8F7T6"/>
<evidence type="ECO:0000313" key="3">
    <source>
        <dbReference type="EMBL" id="KAA0259183.1"/>
    </source>
</evidence>
<name>A0A5A8F7T6_9BACT</name>
<evidence type="ECO:0000256" key="1">
    <source>
        <dbReference type="ARBA" id="ARBA00010894"/>
    </source>
</evidence>
<dbReference type="EMBL" id="VFJB01000002">
    <property type="protein sequence ID" value="KAA0259183.1"/>
    <property type="molecule type" value="Genomic_DNA"/>
</dbReference>
<feature type="transmembrane region" description="Helical" evidence="2">
    <location>
        <begin position="167"/>
        <end position="187"/>
    </location>
</feature>
<dbReference type="PANTHER" id="PTHR33219:SF14">
    <property type="entry name" value="PROTEIN COFACTOR ASSEMBLY OF COMPLEX C SUBUNIT B CCB3, CHLOROPLASTIC-RELATED"/>
    <property type="match status" value="1"/>
</dbReference>
<keyword evidence="2" id="KW-1133">Transmembrane helix</keyword>
<protein>
    <submittedName>
        <fullName evidence="3">YggT family protein</fullName>
    </submittedName>
</protein>
<sequence>MGFFSFIIKSYILVLILRNVMTRQELYLNPLGKIVASLTEPIFGTVLKSIPHEKSKKYTVFLIAILTVMLGLIYWTFSGQTFLGSIVGAVDDVLRFLMVFYVVSIILGSLLNTVYQTSIYTTFFYRIGLFWVKLARSIINIPGNGITVVAVILVFIVYVIVDSVFQVIFSISFYGNLNLIGAILFSVKYGLFALIDLLGTLTWLIIIRALISWVSPDPYNPLVQLIVALTEPVMGPFRRLIPTIGIIDISPIIAIFIIEFLRVFLKRFIGLLF</sequence>
<comment type="similarity">
    <text evidence="1">Belongs to the YggT family.</text>
</comment>
<dbReference type="InterPro" id="IPR003425">
    <property type="entry name" value="CCB3/YggT"/>
</dbReference>
<evidence type="ECO:0000313" key="4">
    <source>
        <dbReference type="Proteomes" id="UP000322876"/>
    </source>
</evidence>
<dbReference type="Pfam" id="PF02325">
    <property type="entry name" value="CCB3_YggT"/>
    <property type="match status" value="1"/>
</dbReference>
<dbReference type="OrthoDB" id="47652at2"/>
<feature type="transmembrane region" description="Helical" evidence="2">
    <location>
        <begin position="240"/>
        <end position="265"/>
    </location>
</feature>
<feature type="transmembrane region" description="Helical" evidence="2">
    <location>
        <begin position="194"/>
        <end position="214"/>
    </location>
</feature>
<keyword evidence="2" id="KW-0812">Transmembrane</keyword>
<feature type="transmembrane region" description="Helical" evidence="2">
    <location>
        <begin position="137"/>
        <end position="161"/>
    </location>
</feature>
<feature type="transmembrane region" description="Helical" evidence="2">
    <location>
        <begin position="58"/>
        <end position="77"/>
    </location>
</feature>
<organism evidence="3 4">
    <name type="scientific">Deferribacter autotrophicus</name>
    <dbReference type="NCBI Taxonomy" id="500465"/>
    <lineage>
        <taxon>Bacteria</taxon>
        <taxon>Pseudomonadati</taxon>
        <taxon>Deferribacterota</taxon>
        <taxon>Deferribacteres</taxon>
        <taxon>Deferribacterales</taxon>
        <taxon>Deferribacteraceae</taxon>
        <taxon>Deferribacter</taxon>
    </lineage>
</organism>
<feature type="transmembrane region" description="Helical" evidence="2">
    <location>
        <begin position="97"/>
        <end position="125"/>
    </location>
</feature>
<keyword evidence="4" id="KW-1185">Reference proteome</keyword>
<gene>
    <name evidence="3" type="ORF">FHQ18_01665</name>
</gene>
<dbReference type="GO" id="GO:0016020">
    <property type="term" value="C:membrane"/>
    <property type="evidence" value="ECO:0007669"/>
    <property type="project" value="InterPro"/>
</dbReference>
<accession>A0A5A8F7T6</accession>
<dbReference type="RefSeq" id="WP_149265438.1">
    <property type="nucleotide sequence ID" value="NZ_VFJB01000002.1"/>
</dbReference>
<keyword evidence="2" id="KW-0472">Membrane</keyword>
<dbReference type="Proteomes" id="UP000322876">
    <property type="component" value="Unassembled WGS sequence"/>
</dbReference>
<dbReference type="PANTHER" id="PTHR33219">
    <property type="entry name" value="YLMG HOMOLOG PROTEIN 2, CHLOROPLASTIC"/>
    <property type="match status" value="1"/>
</dbReference>
<proteinExistence type="inferred from homology"/>
<evidence type="ECO:0000256" key="2">
    <source>
        <dbReference type="SAM" id="Phobius"/>
    </source>
</evidence>
<comment type="caution">
    <text evidence="3">The sequence shown here is derived from an EMBL/GenBank/DDBJ whole genome shotgun (WGS) entry which is preliminary data.</text>
</comment>